<dbReference type="Proteomes" id="UP000603453">
    <property type="component" value="Unassembled WGS sequence"/>
</dbReference>
<accession>A0A8H7R005</accession>
<dbReference type="OrthoDB" id="2291008at2759"/>
<proteinExistence type="predicted"/>
<sequence>MNYHRSIPSLSSSIASSEPRTSSSSSTNNYYSYQNFNPQALSYSTSLRSNRVVTPVEQKRYSEPLKRWDDSQLEIELAEDDLIVNKKKNSSLRFIDKFRHHRQQDHDRKNSIARSFKKVYDWLF</sequence>
<organism evidence="2 3">
    <name type="scientific">Mucor saturninus</name>
    <dbReference type="NCBI Taxonomy" id="64648"/>
    <lineage>
        <taxon>Eukaryota</taxon>
        <taxon>Fungi</taxon>
        <taxon>Fungi incertae sedis</taxon>
        <taxon>Mucoromycota</taxon>
        <taxon>Mucoromycotina</taxon>
        <taxon>Mucoromycetes</taxon>
        <taxon>Mucorales</taxon>
        <taxon>Mucorineae</taxon>
        <taxon>Mucoraceae</taxon>
        <taxon>Mucor</taxon>
    </lineage>
</organism>
<feature type="region of interest" description="Disordered" evidence="1">
    <location>
        <begin position="1"/>
        <end position="29"/>
    </location>
</feature>
<evidence type="ECO:0000313" key="3">
    <source>
        <dbReference type="Proteomes" id="UP000603453"/>
    </source>
</evidence>
<gene>
    <name evidence="2" type="ORF">INT47_005827</name>
</gene>
<reference evidence="2" key="1">
    <citation type="submission" date="2020-12" db="EMBL/GenBank/DDBJ databases">
        <title>Metabolic potential, ecology and presence of endohyphal bacteria is reflected in genomic diversity of Mucoromycotina.</title>
        <authorList>
            <person name="Muszewska A."/>
            <person name="Okrasinska A."/>
            <person name="Steczkiewicz K."/>
            <person name="Drgas O."/>
            <person name="Orlowska M."/>
            <person name="Perlinska-Lenart U."/>
            <person name="Aleksandrzak-Piekarczyk T."/>
            <person name="Szatraj K."/>
            <person name="Zielenkiewicz U."/>
            <person name="Pilsyk S."/>
            <person name="Malc E."/>
            <person name="Mieczkowski P."/>
            <person name="Kruszewska J.S."/>
            <person name="Biernat P."/>
            <person name="Pawlowska J."/>
        </authorList>
    </citation>
    <scope>NUCLEOTIDE SEQUENCE</scope>
    <source>
        <strain evidence="2">WA0000017839</strain>
    </source>
</reference>
<feature type="compositionally biased region" description="Low complexity" evidence="1">
    <location>
        <begin position="1"/>
        <end position="26"/>
    </location>
</feature>
<dbReference type="AlphaFoldDB" id="A0A8H7R005"/>
<name>A0A8H7R005_9FUNG</name>
<keyword evidence="3" id="KW-1185">Reference proteome</keyword>
<comment type="caution">
    <text evidence="2">The sequence shown here is derived from an EMBL/GenBank/DDBJ whole genome shotgun (WGS) entry which is preliminary data.</text>
</comment>
<protein>
    <submittedName>
        <fullName evidence="2">Uncharacterized protein</fullName>
    </submittedName>
</protein>
<dbReference type="EMBL" id="JAEPRD010000080">
    <property type="protein sequence ID" value="KAG2200671.1"/>
    <property type="molecule type" value="Genomic_DNA"/>
</dbReference>
<evidence type="ECO:0000256" key="1">
    <source>
        <dbReference type="SAM" id="MobiDB-lite"/>
    </source>
</evidence>
<evidence type="ECO:0000313" key="2">
    <source>
        <dbReference type="EMBL" id="KAG2200671.1"/>
    </source>
</evidence>